<evidence type="ECO:0000256" key="3">
    <source>
        <dbReference type="ARBA" id="ARBA00020291"/>
    </source>
</evidence>
<accession>A0A089YJ41</accession>
<proteinExistence type="inferred from homology"/>
<evidence type="ECO:0000313" key="13">
    <source>
        <dbReference type="Proteomes" id="UP000029499"/>
    </source>
</evidence>
<dbReference type="GO" id="GO:0016020">
    <property type="term" value="C:membrane"/>
    <property type="evidence" value="ECO:0007669"/>
    <property type="project" value="GOC"/>
</dbReference>
<name>A0A089YJ41_9PSED</name>
<protein>
    <recommendedName>
        <fullName evidence="3">Chloramphenicol acetyltransferase</fullName>
        <ecNumber evidence="2">2.3.1.28</ecNumber>
    </recommendedName>
</protein>
<organism evidence="12 13">
    <name type="scientific">Pseudomonas rhizosphaerae</name>
    <dbReference type="NCBI Taxonomy" id="216142"/>
    <lineage>
        <taxon>Bacteria</taxon>
        <taxon>Pseudomonadati</taxon>
        <taxon>Pseudomonadota</taxon>
        <taxon>Gammaproteobacteria</taxon>
        <taxon>Pseudomonadales</taxon>
        <taxon>Pseudomonadaceae</taxon>
        <taxon>Pseudomonas</taxon>
    </lineage>
</organism>
<dbReference type="OrthoDB" id="9815592at2"/>
<evidence type="ECO:0000256" key="9">
    <source>
        <dbReference type="ARBA" id="ARBA00023251"/>
    </source>
</evidence>
<keyword evidence="7" id="KW-0677">Repeat</keyword>
<dbReference type="Gene3D" id="2.160.10.10">
    <property type="entry name" value="Hexapeptide repeat proteins"/>
    <property type="match status" value="1"/>
</dbReference>
<dbReference type="Proteomes" id="UP000029499">
    <property type="component" value="Chromosome"/>
</dbReference>
<keyword evidence="10" id="KW-0012">Acyltransferase</keyword>
<dbReference type="InterPro" id="IPR011004">
    <property type="entry name" value="Trimer_LpxA-like_sf"/>
</dbReference>
<dbReference type="EMBL" id="CP009533">
    <property type="protein sequence ID" value="AIS16368.1"/>
    <property type="molecule type" value="Genomic_DNA"/>
</dbReference>
<evidence type="ECO:0000256" key="4">
    <source>
        <dbReference type="ARBA" id="ARBA00022516"/>
    </source>
</evidence>
<dbReference type="InterPro" id="IPR050179">
    <property type="entry name" value="Trans_hexapeptide_repeat"/>
</dbReference>
<dbReference type="PANTHER" id="PTHR43300">
    <property type="entry name" value="ACETYLTRANSFERASE"/>
    <property type="match status" value="1"/>
</dbReference>
<dbReference type="EC" id="2.3.1.28" evidence="2"/>
<evidence type="ECO:0000256" key="8">
    <source>
        <dbReference type="ARBA" id="ARBA00023098"/>
    </source>
</evidence>
<dbReference type="HOGENOM" id="CLU_051638_5_0_6"/>
<dbReference type="Pfam" id="PF00132">
    <property type="entry name" value="Hexapep"/>
    <property type="match status" value="1"/>
</dbReference>
<evidence type="ECO:0000256" key="11">
    <source>
        <dbReference type="ARBA" id="ARBA00047633"/>
    </source>
</evidence>
<keyword evidence="4" id="KW-0444">Lipid biosynthesis</keyword>
<evidence type="ECO:0000256" key="7">
    <source>
        <dbReference type="ARBA" id="ARBA00022737"/>
    </source>
</evidence>
<keyword evidence="13" id="KW-1185">Reference proteome</keyword>
<dbReference type="KEGG" id="prh:LT40_02705"/>
<evidence type="ECO:0000256" key="2">
    <source>
        <dbReference type="ARBA" id="ARBA00013235"/>
    </source>
</evidence>
<dbReference type="GO" id="GO:0009245">
    <property type="term" value="P:lipid A biosynthetic process"/>
    <property type="evidence" value="ECO:0007669"/>
    <property type="project" value="UniProtKB-KW"/>
</dbReference>
<gene>
    <name evidence="12" type="ORF">LT40_02705</name>
</gene>
<dbReference type="PANTHER" id="PTHR43300:SF12">
    <property type="entry name" value="CHLORAMPHENICOL ACETYLTRANSFERASE"/>
    <property type="match status" value="1"/>
</dbReference>
<dbReference type="eggNOG" id="COG0110">
    <property type="taxonomic scope" value="Bacteria"/>
</dbReference>
<dbReference type="AlphaFoldDB" id="A0A089YJ41"/>
<evidence type="ECO:0000313" key="12">
    <source>
        <dbReference type="EMBL" id="AIS16368.1"/>
    </source>
</evidence>
<evidence type="ECO:0000256" key="10">
    <source>
        <dbReference type="ARBA" id="ARBA00023315"/>
    </source>
</evidence>
<keyword evidence="9" id="KW-0046">Antibiotic resistance</keyword>
<evidence type="ECO:0000256" key="6">
    <source>
        <dbReference type="ARBA" id="ARBA00022679"/>
    </source>
</evidence>
<evidence type="ECO:0000256" key="1">
    <source>
        <dbReference type="ARBA" id="ARBA00007274"/>
    </source>
</evidence>
<dbReference type="STRING" id="216142.LT40_02705"/>
<keyword evidence="8" id="KW-0443">Lipid metabolism</keyword>
<dbReference type="InterPro" id="IPR001451">
    <property type="entry name" value="Hexapep"/>
</dbReference>
<dbReference type="SUPFAM" id="SSF51161">
    <property type="entry name" value="Trimeric LpxA-like enzymes"/>
    <property type="match status" value="1"/>
</dbReference>
<evidence type="ECO:0000256" key="5">
    <source>
        <dbReference type="ARBA" id="ARBA00022556"/>
    </source>
</evidence>
<reference evidence="12 13" key="1">
    <citation type="journal article" date="2015" name="J. Biotechnol.">
        <title>Complete genome sequence of Pseudomonas rhizosphaerae IH5T (=DSM 16299T), a phosphate-solubilizing rhizobacterium for bacterial biofertilizer.</title>
        <authorList>
            <person name="Kwak Y."/>
            <person name="Jung B.K."/>
            <person name="Shin J.H."/>
        </authorList>
    </citation>
    <scope>NUCLEOTIDE SEQUENCE [LARGE SCALE GENOMIC DNA]</scope>
    <source>
        <strain evidence="12">DSM 16299</strain>
    </source>
</reference>
<dbReference type="InterPro" id="IPR018357">
    <property type="entry name" value="Hexapep_transf_CS"/>
</dbReference>
<dbReference type="PROSITE" id="PS00101">
    <property type="entry name" value="HEXAPEP_TRANSFERASES"/>
    <property type="match status" value="1"/>
</dbReference>
<dbReference type="GO" id="GO:0046677">
    <property type="term" value="P:response to antibiotic"/>
    <property type="evidence" value="ECO:0007669"/>
    <property type="project" value="UniProtKB-KW"/>
</dbReference>
<keyword evidence="6 12" id="KW-0808">Transferase</keyword>
<comment type="similarity">
    <text evidence="1">Belongs to the transferase hexapeptide repeat family.</text>
</comment>
<dbReference type="CDD" id="cd03349">
    <property type="entry name" value="LbH_XAT"/>
    <property type="match status" value="1"/>
</dbReference>
<keyword evidence="5" id="KW-0441">Lipid A biosynthesis</keyword>
<dbReference type="RefSeq" id="WP_043186161.1">
    <property type="nucleotide sequence ID" value="NZ_CP009533.1"/>
</dbReference>
<comment type="catalytic activity">
    <reaction evidence="11">
        <text>chloramphenicol + acetyl-CoA = chloramphenicol 3-acetate + CoA</text>
        <dbReference type="Rhea" id="RHEA:18421"/>
        <dbReference type="ChEBI" id="CHEBI:16730"/>
        <dbReference type="ChEBI" id="CHEBI:17698"/>
        <dbReference type="ChEBI" id="CHEBI:57287"/>
        <dbReference type="ChEBI" id="CHEBI:57288"/>
        <dbReference type="EC" id="2.3.1.28"/>
    </reaction>
</comment>
<dbReference type="GO" id="GO:0008811">
    <property type="term" value="F:chloramphenicol O-acetyltransferase activity"/>
    <property type="evidence" value="ECO:0007669"/>
    <property type="project" value="UniProtKB-EC"/>
</dbReference>
<sequence>MNVLKRALLDRKLKKALAARKCRLDCGSRGLRNGIELTLEEGVKLHDVKLFGQRLSIGAHTDIMSGAELHEVSEIGRYCSIAAGTVIGHSRQSHPLGWLSTHSKLFALRAARTPEAAGYYVSAPTTLGHDVWIGRDAMIMDGISIGTGAVVGAQSLVNKDVPPYAIVAGTPARVIRYRFDPDTIARLLASQWWQVAPEALAELPMEQPEALLQALTTAPLEPLQPRRIKLHSAPWRIEAV</sequence>